<dbReference type="PANTHER" id="PTHR48084:SF1">
    <property type="entry name" value="2-OXOGLUTARATE SYNTHASE SUBUNIT KORB"/>
    <property type="match status" value="1"/>
</dbReference>
<dbReference type="AlphaFoldDB" id="Q6AKS6"/>
<evidence type="ECO:0000256" key="1">
    <source>
        <dbReference type="ARBA" id="ARBA00023002"/>
    </source>
</evidence>
<name>Q6AKS6_DESPS</name>
<dbReference type="OrthoDB" id="9775140at2"/>
<protein>
    <submittedName>
        <fullName evidence="3">Probable 2-ketoglutarate oxidoreductase, beta chain</fullName>
    </submittedName>
</protein>
<dbReference type="CDD" id="cd03375">
    <property type="entry name" value="TPP_OGFOR"/>
    <property type="match status" value="1"/>
</dbReference>
<accession>Q6AKS6</accession>
<dbReference type="eggNOG" id="COG1013">
    <property type="taxonomic scope" value="Bacteria"/>
</dbReference>
<dbReference type="Pfam" id="PF02775">
    <property type="entry name" value="TPP_enzyme_C"/>
    <property type="match status" value="1"/>
</dbReference>
<dbReference type="Gene3D" id="3.40.50.970">
    <property type="match status" value="1"/>
</dbReference>
<dbReference type="STRING" id="177439.DP2320"/>
<dbReference type="GO" id="GO:0044281">
    <property type="term" value="P:small molecule metabolic process"/>
    <property type="evidence" value="ECO:0007669"/>
    <property type="project" value="UniProtKB-ARBA"/>
</dbReference>
<dbReference type="GO" id="GO:0030976">
    <property type="term" value="F:thiamine pyrophosphate binding"/>
    <property type="evidence" value="ECO:0007669"/>
    <property type="project" value="InterPro"/>
</dbReference>
<dbReference type="GO" id="GO:0016625">
    <property type="term" value="F:oxidoreductase activity, acting on the aldehyde or oxo group of donors, iron-sulfur protein as acceptor"/>
    <property type="evidence" value="ECO:0007669"/>
    <property type="project" value="UniProtKB-ARBA"/>
</dbReference>
<dbReference type="PANTHER" id="PTHR48084">
    <property type="entry name" value="2-OXOGLUTARATE OXIDOREDUCTASE SUBUNIT KORB-RELATED"/>
    <property type="match status" value="1"/>
</dbReference>
<evidence type="ECO:0000259" key="2">
    <source>
        <dbReference type="Pfam" id="PF02775"/>
    </source>
</evidence>
<reference evidence="4" key="1">
    <citation type="journal article" date="2004" name="Environ. Microbiol.">
        <title>The genome of Desulfotalea psychrophila, a sulfate-reducing bacterium from permanently cold Arctic sediments.</title>
        <authorList>
            <person name="Rabus R."/>
            <person name="Ruepp A."/>
            <person name="Frickey T."/>
            <person name="Rattei T."/>
            <person name="Fartmann B."/>
            <person name="Stark M."/>
            <person name="Bauer M."/>
            <person name="Zibat A."/>
            <person name="Lombardot T."/>
            <person name="Becker I."/>
            <person name="Amann J."/>
            <person name="Gellner K."/>
            <person name="Teeling H."/>
            <person name="Leuschner W.D."/>
            <person name="Gloeckner F.-O."/>
            <person name="Lupas A.N."/>
            <person name="Amann R."/>
            <person name="Klenk H.-P."/>
        </authorList>
    </citation>
    <scope>NUCLEOTIDE SEQUENCE [LARGE SCALE GENOMIC DNA]</scope>
    <source>
        <strain evidence="4">DSM 12343 / LSv54</strain>
    </source>
</reference>
<dbReference type="Proteomes" id="UP000000602">
    <property type="component" value="Chromosome"/>
</dbReference>
<keyword evidence="1" id="KW-0560">Oxidoreductase</keyword>
<dbReference type="HOGENOM" id="CLU_048564_2_0_7"/>
<evidence type="ECO:0000313" key="4">
    <source>
        <dbReference type="Proteomes" id="UP000000602"/>
    </source>
</evidence>
<dbReference type="InterPro" id="IPR029061">
    <property type="entry name" value="THDP-binding"/>
</dbReference>
<dbReference type="InterPro" id="IPR011766">
    <property type="entry name" value="TPP_enzyme_TPP-bd"/>
</dbReference>
<proteinExistence type="predicted"/>
<dbReference type="InterPro" id="IPR051457">
    <property type="entry name" value="2-oxoacid:Fd_oxidoreductase"/>
</dbReference>
<keyword evidence="4" id="KW-1185">Reference proteome</keyword>
<sequence>MLESAEVIRQEYLRHNKKFPHVWCPGCGNGIVLGSLLRAIHGLQIPKDDIVLASGIGCSGRMTTYVDFNTMHTTHGRALTFSTGIKLAKPELNVITIMGDGDATAIGGNHFIHAARRNLDITAIIVNNSTYGMTGGQYSPTTPYGSKSTTSVYGHVEHSFNIAELAVTAGAAFVARGTVYHAAQLDGIIKKAISKRGFSVVEIISNCHVQHGRRNKLGSAATMIQSYKENAVTVAQAAKMSPEEMEGKFSIGVLCDLDKPVLTEEYDRLRRESQKEMK</sequence>
<dbReference type="EMBL" id="CR522870">
    <property type="protein sequence ID" value="CAG37049.1"/>
    <property type="molecule type" value="Genomic_DNA"/>
</dbReference>
<dbReference type="GO" id="GO:0045333">
    <property type="term" value="P:cellular respiration"/>
    <property type="evidence" value="ECO:0007669"/>
    <property type="project" value="UniProtKB-ARBA"/>
</dbReference>
<organism evidence="3 4">
    <name type="scientific">Desulfotalea psychrophila (strain LSv54 / DSM 12343)</name>
    <dbReference type="NCBI Taxonomy" id="177439"/>
    <lineage>
        <taxon>Bacteria</taxon>
        <taxon>Pseudomonadati</taxon>
        <taxon>Thermodesulfobacteriota</taxon>
        <taxon>Desulfobulbia</taxon>
        <taxon>Desulfobulbales</taxon>
        <taxon>Desulfocapsaceae</taxon>
        <taxon>Desulfotalea</taxon>
    </lineage>
</organism>
<dbReference type="SUPFAM" id="SSF52518">
    <property type="entry name" value="Thiamin diphosphate-binding fold (THDP-binding)"/>
    <property type="match status" value="1"/>
</dbReference>
<dbReference type="KEGG" id="dps:DP2320"/>
<dbReference type="RefSeq" id="WP_011189561.1">
    <property type="nucleotide sequence ID" value="NC_006138.1"/>
</dbReference>
<feature type="domain" description="Thiamine pyrophosphate enzyme TPP-binding" evidence="2">
    <location>
        <begin position="56"/>
        <end position="203"/>
    </location>
</feature>
<evidence type="ECO:0000313" key="3">
    <source>
        <dbReference type="EMBL" id="CAG37049.1"/>
    </source>
</evidence>
<gene>
    <name evidence="3" type="ordered locus">DP2320</name>
</gene>